<dbReference type="InterPro" id="IPR040503">
    <property type="entry name" value="TRHO_N"/>
</dbReference>
<evidence type="ECO:0000256" key="1">
    <source>
        <dbReference type="HAMAP-Rule" id="MF_00469"/>
    </source>
</evidence>
<dbReference type="EC" id="1.14.-.-" evidence="1"/>
<keyword evidence="1" id="KW-0819">tRNA processing</keyword>
<keyword evidence="1" id="KW-0560">Oxidoreductase</keyword>
<comment type="function">
    <text evidence="1">Catalyzes oxygen-dependent 5-hydroxyuridine (ho5U) modification at position 34 in tRNAs.</text>
</comment>
<name>A0ABW0PUD8_9HYPH</name>
<dbReference type="InterPro" id="IPR036873">
    <property type="entry name" value="Rhodanese-like_dom_sf"/>
</dbReference>
<dbReference type="InterPro" id="IPR001763">
    <property type="entry name" value="Rhodanese-like_dom"/>
</dbReference>
<evidence type="ECO:0000313" key="3">
    <source>
        <dbReference type="EMBL" id="MFC5515995.1"/>
    </source>
</evidence>
<dbReference type="Pfam" id="PF00581">
    <property type="entry name" value="Rhodanese"/>
    <property type="match status" value="1"/>
</dbReference>
<dbReference type="SMART" id="SM00450">
    <property type="entry name" value="RHOD"/>
    <property type="match status" value="1"/>
</dbReference>
<dbReference type="PROSITE" id="PS50206">
    <property type="entry name" value="RHODANESE_3"/>
    <property type="match status" value="1"/>
</dbReference>
<gene>
    <name evidence="1" type="primary">trhO</name>
    <name evidence="3" type="ORF">ACFPP9_09470</name>
</gene>
<evidence type="ECO:0000259" key="2">
    <source>
        <dbReference type="PROSITE" id="PS50206"/>
    </source>
</evidence>
<dbReference type="NCBIfam" id="NF001136">
    <property type="entry name" value="PRK00142.1-4"/>
    <property type="match status" value="1"/>
</dbReference>
<proteinExistence type="inferred from homology"/>
<protein>
    <recommendedName>
        <fullName evidence="1">tRNA uridine(34) hydroxylase</fullName>
        <ecNumber evidence="1">1.14.-.-</ecNumber>
    </recommendedName>
    <alternativeName>
        <fullName evidence="1">tRNA hydroxylation protein O</fullName>
    </alternativeName>
</protein>
<dbReference type="InterPro" id="IPR020936">
    <property type="entry name" value="TrhO"/>
</dbReference>
<dbReference type="Proteomes" id="UP001596150">
    <property type="component" value="Unassembled WGS sequence"/>
</dbReference>
<reference evidence="4" key="1">
    <citation type="journal article" date="2019" name="Int. J. Syst. Evol. Microbiol.">
        <title>The Global Catalogue of Microorganisms (GCM) 10K type strain sequencing project: providing services to taxonomists for standard genome sequencing and annotation.</title>
        <authorList>
            <consortium name="The Broad Institute Genomics Platform"/>
            <consortium name="The Broad Institute Genome Sequencing Center for Infectious Disease"/>
            <person name="Wu L."/>
            <person name="Ma J."/>
        </authorList>
    </citation>
    <scope>NUCLEOTIDE SEQUENCE [LARGE SCALE GENOMIC DNA]</scope>
    <source>
        <strain evidence="4">KACC 12633</strain>
    </source>
</reference>
<feature type="domain" description="Rhodanese" evidence="2">
    <location>
        <begin position="126"/>
        <end position="220"/>
    </location>
</feature>
<comment type="caution">
    <text evidence="3">The sequence shown here is derived from an EMBL/GenBank/DDBJ whole genome shotgun (WGS) entry which is preliminary data.</text>
</comment>
<comment type="similarity">
    <text evidence="1">Belongs to the TrhO family.</text>
</comment>
<dbReference type="Pfam" id="PF17773">
    <property type="entry name" value="UPF0176_N"/>
    <property type="match status" value="1"/>
</dbReference>
<evidence type="ECO:0000313" key="4">
    <source>
        <dbReference type="Proteomes" id="UP001596150"/>
    </source>
</evidence>
<dbReference type="PANTHER" id="PTHR43268">
    <property type="entry name" value="THIOSULFATE SULFURTRANSFERASE/RHODANESE-LIKE DOMAIN-CONTAINING PROTEIN 2"/>
    <property type="match status" value="1"/>
</dbReference>
<dbReference type="PANTHER" id="PTHR43268:SF3">
    <property type="entry name" value="RHODANESE-LIKE DOMAIN-CONTAINING PROTEIN 7-RELATED"/>
    <property type="match status" value="1"/>
</dbReference>
<dbReference type="EMBL" id="JBHSML010000003">
    <property type="protein sequence ID" value="MFC5515995.1"/>
    <property type="molecule type" value="Genomic_DNA"/>
</dbReference>
<dbReference type="CDD" id="cd01518">
    <property type="entry name" value="RHOD_YceA"/>
    <property type="match status" value="1"/>
</dbReference>
<accession>A0ABW0PUD8</accession>
<dbReference type="Gene3D" id="3.40.250.10">
    <property type="entry name" value="Rhodanese-like domain"/>
    <property type="match status" value="1"/>
</dbReference>
<keyword evidence="4" id="KW-1185">Reference proteome</keyword>
<sequence>MTYKVAALYQFAAFPDFEALRAPLIELCATHGIRGTLLLSPEGINGTIAGLDEGIEAVIAEMTTGTLFGGRLDNLELKYSGATAMPFKRMKVRLKKEIVTLLQPQVDPTRQVGTYVAAEDWNALISDPDVVVLDTRNRFEVKMGTFEGALDPETRKFSQFPDFVSRTLDPDKNKKVAMFCTGGIRCEKASSYLLSQGFAEVFHLKGGILKYLETIPAEESLWQGECFVFDERVALGHGLAERAPIDEDGEGETPKGME</sequence>
<dbReference type="HAMAP" id="MF_00469">
    <property type="entry name" value="TrhO"/>
    <property type="match status" value="1"/>
</dbReference>
<comment type="catalytic activity">
    <reaction evidence="1">
        <text>uridine(34) in tRNA + AH2 + O2 = 5-hydroxyuridine(34) in tRNA + A + H2O</text>
        <dbReference type="Rhea" id="RHEA:64224"/>
        <dbReference type="Rhea" id="RHEA-COMP:11727"/>
        <dbReference type="Rhea" id="RHEA-COMP:13381"/>
        <dbReference type="ChEBI" id="CHEBI:13193"/>
        <dbReference type="ChEBI" id="CHEBI:15377"/>
        <dbReference type="ChEBI" id="CHEBI:15379"/>
        <dbReference type="ChEBI" id="CHEBI:17499"/>
        <dbReference type="ChEBI" id="CHEBI:65315"/>
        <dbReference type="ChEBI" id="CHEBI:136877"/>
    </reaction>
</comment>
<dbReference type="Gene3D" id="3.30.70.100">
    <property type="match status" value="1"/>
</dbReference>
<organism evidence="3 4">
    <name type="scientific">Kaistia terrae</name>
    <dbReference type="NCBI Taxonomy" id="537017"/>
    <lineage>
        <taxon>Bacteria</taxon>
        <taxon>Pseudomonadati</taxon>
        <taxon>Pseudomonadota</taxon>
        <taxon>Alphaproteobacteria</taxon>
        <taxon>Hyphomicrobiales</taxon>
        <taxon>Kaistiaceae</taxon>
        <taxon>Kaistia</taxon>
    </lineage>
</organism>
<dbReference type="RefSeq" id="WP_266341792.1">
    <property type="nucleotide sequence ID" value="NZ_JAPKNH010000001.1"/>
</dbReference>
<dbReference type="SUPFAM" id="SSF52821">
    <property type="entry name" value="Rhodanese/Cell cycle control phosphatase"/>
    <property type="match status" value="1"/>
</dbReference>